<protein>
    <submittedName>
        <fullName evidence="1">Uncharacterized protein</fullName>
    </submittedName>
</protein>
<reference evidence="1" key="1">
    <citation type="submission" date="2018-02" db="EMBL/GenBank/DDBJ databases">
        <title>Rhizophora mucronata_Transcriptome.</title>
        <authorList>
            <person name="Meera S.P."/>
            <person name="Sreeshan A."/>
            <person name="Augustine A."/>
        </authorList>
    </citation>
    <scope>NUCLEOTIDE SEQUENCE</scope>
    <source>
        <tissue evidence="1">Leaf</tissue>
    </source>
</reference>
<name>A0A2P2PW38_RHIMU</name>
<dbReference type="EMBL" id="GGEC01078480">
    <property type="protein sequence ID" value="MBX58964.1"/>
    <property type="molecule type" value="Transcribed_RNA"/>
</dbReference>
<evidence type="ECO:0000313" key="1">
    <source>
        <dbReference type="EMBL" id="MBX58964.1"/>
    </source>
</evidence>
<organism evidence="1">
    <name type="scientific">Rhizophora mucronata</name>
    <name type="common">Asiatic mangrove</name>
    <dbReference type="NCBI Taxonomy" id="61149"/>
    <lineage>
        <taxon>Eukaryota</taxon>
        <taxon>Viridiplantae</taxon>
        <taxon>Streptophyta</taxon>
        <taxon>Embryophyta</taxon>
        <taxon>Tracheophyta</taxon>
        <taxon>Spermatophyta</taxon>
        <taxon>Magnoliopsida</taxon>
        <taxon>eudicotyledons</taxon>
        <taxon>Gunneridae</taxon>
        <taxon>Pentapetalae</taxon>
        <taxon>rosids</taxon>
        <taxon>fabids</taxon>
        <taxon>Malpighiales</taxon>
        <taxon>Rhizophoraceae</taxon>
        <taxon>Rhizophora</taxon>
    </lineage>
</organism>
<dbReference type="AlphaFoldDB" id="A0A2P2PW38"/>
<sequence>MATIIMIDIWMQCAAFTYLAVYYTSKVVWGFSAVQSIGRLVDAIIC</sequence>
<accession>A0A2P2PW38</accession>
<proteinExistence type="predicted"/>